<name>A0A0M3J8G5_ANISI</name>
<organism evidence="3">
    <name type="scientific">Anisakis simplex</name>
    <name type="common">Herring worm</name>
    <dbReference type="NCBI Taxonomy" id="6269"/>
    <lineage>
        <taxon>Eukaryota</taxon>
        <taxon>Metazoa</taxon>
        <taxon>Ecdysozoa</taxon>
        <taxon>Nematoda</taxon>
        <taxon>Chromadorea</taxon>
        <taxon>Rhabditida</taxon>
        <taxon>Spirurina</taxon>
        <taxon>Ascaridomorpha</taxon>
        <taxon>Ascaridoidea</taxon>
        <taxon>Anisakidae</taxon>
        <taxon>Anisakis</taxon>
        <taxon>Anisakis simplex complex</taxon>
    </lineage>
</organism>
<dbReference type="Proteomes" id="UP000267096">
    <property type="component" value="Unassembled WGS sequence"/>
</dbReference>
<reference evidence="1 2" key="2">
    <citation type="submission" date="2018-11" db="EMBL/GenBank/DDBJ databases">
        <authorList>
            <consortium name="Pathogen Informatics"/>
        </authorList>
    </citation>
    <scope>NUCLEOTIDE SEQUENCE [LARGE SCALE GENOMIC DNA]</scope>
</reference>
<protein>
    <submittedName>
        <fullName evidence="3">RNA-binding S4 domain-containing protein</fullName>
    </submittedName>
</protein>
<sequence length="110" mass="12400">MRQIFQFCFEPVPQQVRPILHLSAAQRAARRLSMKASAYLSKKRVCINAEPVVIDITPRSGKIPGVIKMPDSPELLDDEPSAETCIATCRRNILPRLEIDQVLSSFSFVF</sequence>
<dbReference type="EMBL" id="UYRR01005916">
    <property type="protein sequence ID" value="VDK22119.1"/>
    <property type="molecule type" value="Genomic_DNA"/>
</dbReference>
<gene>
    <name evidence="1" type="ORF">ASIM_LOCUS3696</name>
</gene>
<proteinExistence type="predicted"/>
<keyword evidence="2" id="KW-1185">Reference proteome</keyword>
<evidence type="ECO:0000313" key="3">
    <source>
        <dbReference type="WBParaSite" id="ASIM_0000386801-mRNA-1"/>
    </source>
</evidence>
<dbReference type="OrthoDB" id="5838454at2759"/>
<dbReference type="AlphaFoldDB" id="A0A0M3J8G5"/>
<accession>A0A0M3J8G5</accession>
<dbReference type="WBParaSite" id="ASIM_0000386801-mRNA-1">
    <property type="protein sequence ID" value="ASIM_0000386801-mRNA-1"/>
    <property type="gene ID" value="ASIM_0000386801"/>
</dbReference>
<evidence type="ECO:0000313" key="1">
    <source>
        <dbReference type="EMBL" id="VDK22119.1"/>
    </source>
</evidence>
<reference evidence="3" key="1">
    <citation type="submission" date="2017-02" db="UniProtKB">
        <authorList>
            <consortium name="WormBaseParasite"/>
        </authorList>
    </citation>
    <scope>IDENTIFICATION</scope>
</reference>
<evidence type="ECO:0000313" key="2">
    <source>
        <dbReference type="Proteomes" id="UP000267096"/>
    </source>
</evidence>